<name>A0A0V0H4F5_SOLCH</name>
<sequence>MLRFSVNTLFMGSKQRMLGQSGSLKISFSLYLSFSMSLLLCSYLFLLVILVSCRLCPSISEI</sequence>
<organism evidence="1">
    <name type="scientific">Solanum chacoense</name>
    <name type="common">Chaco potato</name>
    <dbReference type="NCBI Taxonomy" id="4108"/>
    <lineage>
        <taxon>Eukaryota</taxon>
        <taxon>Viridiplantae</taxon>
        <taxon>Streptophyta</taxon>
        <taxon>Embryophyta</taxon>
        <taxon>Tracheophyta</taxon>
        <taxon>Spermatophyta</taxon>
        <taxon>Magnoliopsida</taxon>
        <taxon>eudicotyledons</taxon>
        <taxon>Gunneridae</taxon>
        <taxon>Pentapetalae</taxon>
        <taxon>asterids</taxon>
        <taxon>lamiids</taxon>
        <taxon>Solanales</taxon>
        <taxon>Solanaceae</taxon>
        <taxon>Solanoideae</taxon>
        <taxon>Solaneae</taxon>
        <taxon>Solanum</taxon>
    </lineage>
</organism>
<evidence type="ECO:0000313" key="1">
    <source>
        <dbReference type="EMBL" id="JAP15027.1"/>
    </source>
</evidence>
<dbReference type="AlphaFoldDB" id="A0A0V0H4F5"/>
<accession>A0A0V0H4F5</accession>
<proteinExistence type="predicted"/>
<protein>
    <submittedName>
        <fullName evidence="1">Putative ovule protein</fullName>
    </submittedName>
</protein>
<dbReference type="EMBL" id="GEDG01025753">
    <property type="protein sequence ID" value="JAP15027.1"/>
    <property type="molecule type" value="Transcribed_RNA"/>
</dbReference>
<reference evidence="1" key="1">
    <citation type="submission" date="2015-12" db="EMBL/GenBank/DDBJ databases">
        <title>Gene expression during late stages of embryo sac development: a critical building block for successful pollen-pistil interactions.</title>
        <authorList>
            <person name="Liu Y."/>
            <person name="Joly V."/>
            <person name="Sabar M."/>
            <person name="Matton D.P."/>
        </authorList>
    </citation>
    <scope>NUCLEOTIDE SEQUENCE</scope>
</reference>